<name>A0A553DV91_9FLAO</name>
<feature type="chain" id="PRO_5021924623" evidence="1">
    <location>
        <begin position="26"/>
        <end position="183"/>
    </location>
</feature>
<evidence type="ECO:0000259" key="2">
    <source>
        <dbReference type="Pfam" id="PF13568"/>
    </source>
</evidence>
<evidence type="ECO:0000313" key="4">
    <source>
        <dbReference type="Proteomes" id="UP000316371"/>
    </source>
</evidence>
<keyword evidence="1" id="KW-0732">Signal</keyword>
<keyword evidence="4" id="KW-1185">Reference proteome</keyword>
<feature type="signal peptide" evidence="1">
    <location>
        <begin position="1"/>
        <end position="25"/>
    </location>
</feature>
<evidence type="ECO:0000313" key="3">
    <source>
        <dbReference type="EMBL" id="TRX36659.1"/>
    </source>
</evidence>
<dbReference type="Proteomes" id="UP000316371">
    <property type="component" value="Unassembled WGS sequence"/>
</dbReference>
<accession>A0A553DV91</accession>
<reference evidence="3 4" key="1">
    <citation type="submission" date="2019-07" db="EMBL/GenBank/DDBJ databases">
        <title>Novel species of Flavobacterium.</title>
        <authorList>
            <person name="Liu Q."/>
            <person name="Xin Y.-H."/>
        </authorList>
    </citation>
    <scope>NUCLEOTIDE SEQUENCE [LARGE SCALE GENOMIC DNA]</scope>
    <source>
        <strain evidence="3 4">LB1R34</strain>
    </source>
</reference>
<comment type="caution">
    <text evidence="3">The sequence shown here is derived from an EMBL/GenBank/DDBJ whole genome shotgun (WGS) entry which is preliminary data.</text>
</comment>
<dbReference type="EMBL" id="VJZT01000015">
    <property type="protein sequence ID" value="TRX36659.1"/>
    <property type="molecule type" value="Genomic_DNA"/>
</dbReference>
<sequence length="183" mass="20043">MKIMKLAKPFLIAILFLLAANVATAQGWGVRAGVNLASASNGSFGKTDIRTGGYLGVYKEMTIISKLLFIQPEVQFSKQGFNTKTTDFDLDYIQVPVLAKVYLAKVVSFETGPQFGFKISDKVSGSNNNPDFNTFDTAWAGGFSFNFPMGLAINARYITSFTDVIKYDSHKSQVIQLGASFTF</sequence>
<dbReference type="OrthoDB" id="947434at2"/>
<evidence type="ECO:0000256" key="1">
    <source>
        <dbReference type="SAM" id="SignalP"/>
    </source>
</evidence>
<dbReference type="AlphaFoldDB" id="A0A553DV91"/>
<dbReference type="InterPro" id="IPR025665">
    <property type="entry name" value="Beta-barrel_OMP_2"/>
</dbReference>
<gene>
    <name evidence="3" type="ORF">FNW21_13125</name>
</gene>
<proteinExistence type="predicted"/>
<organism evidence="3 4">
    <name type="scientific">Flavobacterium restrictum</name>
    <dbReference type="NCBI Taxonomy" id="2594428"/>
    <lineage>
        <taxon>Bacteria</taxon>
        <taxon>Pseudomonadati</taxon>
        <taxon>Bacteroidota</taxon>
        <taxon>Flavobacteriia</taxon>
        <taxon>Flavobacteriales</taxon>
        <taxon>Flavobacteriaceae</taxon>
        <taxon>Flavobacterium</taxon>
    </lineage>
</organism>
<dbReference type="Pfam" id="PF13568">
    <property type="entry name" value="OMP_b-brl_2"/>
    <property type="match status" value="1"/>
</dbReference>
<protein>
    <submittedName>
        <fullName evidence="3">PorT family protein</fullName>
    </submittedName>
</protein>
<feature type="domain" description="Outer membrane protein beta-barrel" evidence="2">
    <location>
        <begin position="27"/>
        <end position="165"/>
    </location>
</feature>